<keyword evidence="3" id="KW-0961">Cell wall biogenesis/degradation</keyword>
<dbReference type="GO" id="GO:0003723">
    <property type="term" value="F:RNA binding"/>
    <property type="evidence" value="ECO:0007669"/>
    <property type="project" value="UniProtKB-UniRule"/>
</dbReference>
<keyword evidence="5" id="KW-1185">Reference proteome</keyword>
<dbReference type="Pfam" id="PF13083">
    <property type="entry name" value="KH_KhpA-B"/>
    <property type="match status" value="1"/>
</dbReference>
<dbReference type="GO" id="GO:0005737">
    <property type="term" value="C:cytoplasm"/>
    <property type="evidence" value="ECO:0007669"/>
    <property type="project" value="UniProtKB-SubCell"/>
</dbReference>
<evidence type="ECO:0000313" key="5">
    <source>
        <dbReference type="Proteomes" id="UP000198833"/>
    </source>
</evidence>
<reference evidence="4 5" key="1">
    <citation type="submission" date="2016-10" db="EMBL/GenBank/DDBJ databases">
        <authorList>
            <person name="de Groot N.N."/>
        </authorList>
    </citation>
    <scope>NUCLEOTIDE SEQUENCE [LARGE SCALE GENOMIC DNA]</scope>
    <source>
        <strain evidence="4 5">DSM 15695</strain>
    </source>
</reference>
<gene>
    <name evidence="3" type="primary">khpA</name>
    <name evidence="4" type="ORF">SAMN04488558_101112</name>
</gene>
<dbReference type="EMBL" id="FOEN01000001">
    <property type="protein sequence ID" value="SEP58216.1"/>
    <property type="molecule type" value="Genomic_DNA"/>
</dbReference>
<keyword evidence="2 3" id="KW-0694">RNA-binding</keyword>
<dbReference type="Gene3D" id="3.30.300.20">
    <property type="match status" value="1"/>
</dbReference>
<evidence type="ECO:0000256" key="3">
    <source>
        <dbReference type="HAMAP-Rule" id="MF_00088"/>
    </source>
</evidence>
<evidence type="ECO:0000256" key="1">
    <source>
        <dbReference type="ARBA" id="ARBA00022490"/>
    </source>
</evidence>
<dbReference type="CDD" id="cd22533">
    <property type="entry name" value="KH-II_YlqC-like"/>
    <property type="match status" value="1"/>
</dbReference>
<keyword evidence="1 3" id="KW-0963">Cytoplasm</keyword>
<evidence type="ECO:0000313" key="4">
    <source>
        <dbReference type="EMBL" id="SEP58216.1"/>
    </source>
</evidence>
<dbReference type="GO" id="GO:0071555">
    <property type="term" value="P:cell wall organization"/>
    <property type="evidence" value="ECO:0007669"/>
    <property type="project" value="UniProtKB-KW"/>
</dbReference>
<dbReference type="RefSeq" id="WP_092569698.1">
    <property type="nucleotide sequence ID" value="NZ_CALUDV010000004.1"/>
</dbReference>
<dbReference type="STRING" id="89093.SAMN04488558_101112"/>
<comment type="subunit">
    <text evidence="3">Forms a complex with KhpB.</text>
</comment>
<dbReference type="PANTHER" id="PTHR34654:SF1">
    <property type="entry name" value="RNA-BINDING PROTEIN KHPA"/>
    <property type="match status" value="1"/>
</dbReference>
<comment type="function">
    <text evidence="3">A probable RNA chaperone. Forms a complex with KhpB which binds to cellular RNA and controls its expression. Plays a role in peptidoglycan (PG) homeostasis and cell length regulation.</text>
</comment>
<organism evidence="4 5">
    <name type="scientific">Ignavigranum ruoffiae</name>
    <dbReference type="NCBI Taxonomy" id="89093"/>
    <lineage>
        <taxon>Bacteria</taxon>
        <taxon>Bacillati</taxon>
        <taxon>Bacillota</taxon>
        <taxon>Bacilli</taxon>
        <taxon>Lactobacillales</taxon>
        <taxon>Aerococcaceae</taxon>
        <taxon>Ignavigranum</taxon>
    </lineage>
</organism>
<keyword evidence="3" id="KW-0143">Chaperone</keyword>
<name>A0A1H8Z1H9_9LACT</name>
<accession>A0A1H8Z1H9</accession>
<evidence type="ECO:0000256" key="2">
    <source>
        <dbReference type="ARBA" id="ARBA00022884"/>
    </source>
</evidence>
<comment type="subcellular location">
    <subcellularLocation>
        <location evidence="3">Cytoplasm</location>
    </subcellularLocation>
</comment>
<dbReference type="PANTHER" id="PTHR34654">
    <property type="entry name" value="UPF0109 PROTEIN SCO5592"/>
    <property type="match status" value="1"/>
</dbReference>
<dbReference type="GO" id="GO:0008360">
    <property type="term" value="P:regulation of cell shape"/>
    <property type="evidence" value="ECO:0007669"/>
    <property type="project" value="UniProtKB-KW"/>
</dbReference>
<protein>
    <recommendedName>
        <fullName evidence="3">RNA-binding protein KhpA</fullName>
    </recommendedName>
    <alternativeName>
        <fullName evidence="3">KH-domain protein A</fullName>
    </alternativeName>
</protein>
<dbReference type="OrthoDB" id="9812389at2"/>
<sequence>MPNIEKLIRTMVEPIIQYPEDFVIEIKDTDEFKEYHLLLNPEDIGRVIGRKGRVIRAIRTIVYSIRNKNEKRSRIVVQDEVEEQD</sequence>
<comment type="similarity">
    <text evidence="3">Belongs to the KhpA RNA-binding protein family.</text>
</comment>
<dbReference type="GO" id="GO:0009252">
    <property type="term" value="P:peptidoglycan biosynthetic process"/>
    <property type="evidence" value="ECO:0007669"/>
    <property type="project" value="UniProtKB-UniRule"/>
</dbReference>
<dbReference type="InterPro" id="IPR009019">
    <property type="entry name" value="KH_sf_prok-type"/>
</dbReference>
<dbReference type="AlphaFoldDB" id="A0A1H8Z1H9"/>
<dbReference type="SUPFAM" id="SSF54814">
    <property type="entry name" value="Prokaryotic type KH domain (KH-domain type II)"/>
    <property type="match status" value="1"/>
</dbReference>
<dbReference type="InterPro" id="IPR020627">
    <property type="entry name" value="KhpA"/>
</dbReference>
<dbReference type="InterPro" id="IPR015946">
    <property type="entry name" value="KH_dom-like_a/b"/>
</dbReference>
<dbReference type="Proteomes" id="UP000198833">
    <property type="component" value="Unassembled WGS sequence"/>
</dbReference>
<proteinExistence type="inferred from homology"/>
<keyword evidence="3" id="KW-0133">Cell shape</keyword>
<dbReference type="HAMAP" id="MF_00088">
    <property type="entry name" value="KhpA"/>
    <property type="match status" value="1"/>
</dbReference>